<keyword evidence="6" id="KW-1185">Reference proteome</keyword>
<dbReference type="STRING" id="888268.A0A1E5UTV9"/>
<accession>A0A1E5UTV9</accession>
<feature type="compositionally biased region" description="Basic and acidic residues" evidence="4">
    <location>
        <begin position="202"/>
        <end position="220"/>
    </location>
</feature>
<organism evidence="5 6">
    <name type="scientific">Dichanthelium oligosanthes</name>
    <dbReference type="NCBI Taxonomy" id="888268"/>
    <lineage>
        <taxon>Eukaryota</taxon>
        <taxon>Viridiplantae</taxon>
        <taxon>Streptophyta</taxon>
        <taxon>Embryophyta</taxon>
        <taxon>Tracheophyta</taxon>
        <taxon>Spermatophyta</taxon>
        <taxon>Magnoliopsida</taxon>
        <taxon>Liliopsida</taxon>
        <taxon>Poales</taxon>
        <taxon>Poaceae</taxon>
        <taxon>PACMAD clade</taxon>
        <taxon>Panicoideae</taxon>
        <taxon>Panicodae</taxon>
        <taxon>Paniceae</taxon>
        <taxon>Dichantheliinae</taxon>
        <taxon>Dichanthelium</taxon>
    </lineage>
</organism>
<evidence type="ECO:0000256" key="2">
    <source>
        <dbReference type="ARBA" id="ARBA00022679"/>
    </source>
</evidence>
<keyword evidence="3" id="KW-0012">Acyltransferase</keyword>
<comment type="similarity">
    <text evidence="1">Belongs to the plant acyltransferase family.</text>
</comment>
<evidence type="ECO:0000256" key="4">
    <source>
        <dbReference type="SAM" id="MobiDB-lite"/>
    </source>
</evidence>
<evidence type="ECO:0000256" key="1">
    <source>
        <dbReference type="ARBA" id="ARBA00009861"/>
    </source>
</evidence>
<dbReference type="PANTHER" id="PTHR31642:SF184">
    <property type="entry name" value="SPERMIDINE HYDROXYCINNAMOYL TRANSFERASE"/>
    <property type="match status" value="1"/>
</dbReference>
<dbReference type="GO" id="GO:0016747">
    <property type="term" value="F:acyltransferase activity, transferring groups other than amino-acyl groups"/>
    <property type="evidence" value="ECO:0007669"/>
    <property type="project" value="UniProtKB-ARBA"/>
</dbReference>
<dbReference type="Gene3D" id="3.30.559.10">
    <property type="entry name" value="Chloramphenicol acetyltransferase-like domain"/>
    <property type="match status" value="2"/>
</dbReference>
<dbReference type="InterPro" id="IPR050317">
    <property type="entry name" value="Plant_Fungal_Acyltransferase"/>
</dbReference>
<proteinExistence type="inferred from homology"/>
<protein>
    <submittedName>
        <fullName evidence="5">Agmatine coumaroyltransferase-2</fullName>
    </submittedName>
</protein>
<dbReference type="Pfam" id="PF02458">
    <property type="entry name" value="Transferase"/>
    <property type="match status" value="1"/>
</dbReference>
<reference evidence="5 6" key="1">
    <citation type="submission" date="2016-09" db="EMBL/GenBank/DDBJ databases">
        <title>The draft genome of Dichanthelium oligosanthes: A C3 panicoid grass species.</title>
        <authorList>
            <person name="Studer A.J."/>
            <person name="Schnable J.C."/>
            <person name="Brutnell T.P."/>
        </authorList>
    </citation>
    <scope>NUCLEOTIDE SEQUENCE [LARGE SCALE GENOMIC DNA]</scope>
    <source>
        <strain evidence="6">cv. Kellogg 1175</strain>
        <tissue evidence="5">Leaf</tissue>
    </source>
</reference>
<dbReference type="FunFam" id="3.30.559.10:FF:000008">
    <property type="entry name" value="Tryptamine hydroxycinnamoyl transferase"/>
    <property type="match status" value="1"/>
</dbReference>
<dbReference type="InterPro" id="IPR023213">
    <property type="entry name" value="CAT-like_dom_sf"/>
</dbReference>
<dbReference type="OrthoDB" id="1862401at2759"/>
<evidence type="ECO:0000313" key="5">
    <source>
        <dbReference type="EMBL" id="OEL16254.1"/>
    </source>
</evidence>
<gene>
    <name evidence="5" type="ORF">BAE44_0022726</name>
</gene>
<comment type="caution">
    <text evidence="5">The sequence shown here is derived from an EMBL/GenBank/DDBJ whole genome shotgun (WGS) entry which is preliminary data.</text>
</comment>
<dbReference type="PANTHER" id="PTHR31642">
    <property type="entry name" value="TRICHOTHECENE 3-O-ACETYLTRANSFERASE"/>
    <property type="match status" value="1"/>
</dbReference>
<sequence>MEIVVQSSKAVKPAYGESSSWDTQGVDVVPLSVLDEVHDEYMSSIHAFHPPAPTNAVLEAGLARALAEYREWAGRLGVDQSTGRGAILLNDAGALFVEATADVALEAIMPLLLPATPVVARLHPSGEGAKELMLVQITRFACGSLVVGHTMHHAVGDGLSICQCLLAWSQSTRGVAIDPVPVHDRVSFFVPRDPPQVEFDHRNTEFKAPADDDKDPRCTDTDDAIASNHVDDEVVTHKVHFSREFISDLKSRASATMLRPYSTMQCLVAHLWRCVTKARGLDGDETTTLHIAVNGRARMRRPRVPQGYTGNVVLWAHPTTTTGELLAGPLGHASELIRQGVARVDDAYFRSFIDFISSGAVEDEGLEPMADAAVSPDVEVYCLYRIPFYDLDFGGGRQFMYMPSNRPVDGAIYILPPLPHGDGSVEAHVSLSSRSVDAFKDCCCSLVPDVLL</sequence>
<name>A0A1E5UTV9_9POAL</name>
<keyword evidence="2 5" id="KW-0808">Transferase</keyword>
<evidence type="ECO:0000256" key="3">
    <source>
        <dbReference type="ARBA" id="ARBA00023315"/>
    </source>
</evidence>
<dbReference type="Proteomes" id="UP000095767">
    <property type="component" value="Unassembled WGS sequence"/>
</dbReference>
<feature type="region of interest" description="Disordered" evidence="4">
    <location>
        <begin position="202"/>
        <end position="221"/>
    </location>
</feature>
<evidence type="ECO:0000313" key="6">
    <source>
        <dbReference type="Proteomes" id="UP000095767"/>
    </source>
</evidence>
<dbReference type="AlphaFoldDB" id="A0A1E5UTV9"/>
<dbReference type="EMBL" id="LWDX02063546">
    <property type="protein sequence ID" value="OEL16254.1"/>
    <property type="molecule type" value="Genomic_DNA"/>
</dbReference>